<keyword evidence="2" id="KW-0808">Transferase</keyword>
<evidence type="ECO:0000256" key="1">
    <source>
        <dbReference type="ARBA" id="ARBA00004752"/>
    </source>
</evidence>
<accession>A0ABY9WTG8</accession>
<evidence type="ECO:0000313" key="4">
    <source>
        <dbReference type="EMBL" id="WNG47086.1"/>
    </source>
</evidence>
<evidence type="ECO:0000259" key="3">
    <source>
        <dbReference type="Pfam" id="PF00912"/>
    </source>
</evidence>
<name>A0ABY9WTG8_9BACT</name>
<dbReference type="InterPro" id="IPR050396">
    <property type="entry name" value="Glycosyltr_51/Transpeptidase"/>
</dbReference>
<dbReference type="EMBL" id="CP043494">
    <property type="protein sequence ID" value="WNG47086.1"/>
    <property type="molecule type" value="Genomic_DNA"/>
</dbReference>
<dbReference type="Pfam" id="PF00912">
    <property type="entry name" value="Transgly"/>
    <property type="match status" value="1"/>
</dbReference>
<dbReference type="PANTHER" id="PTHR32282:SF33">
    <property type="entry name" value="PEPTIDOGLYCAN GLYCOSYLTRANSFERASE"/>
    <property type="match status" value="1"/>
</dbReference>
<gene>
    <name evidence="4" type="ORF">F0U60_25375</name>
</gene>
<sequence length="235" mass="25737">MALGRKARWLIAGVLGLALMSPVWGFELLYLYGLPAEALPEPPEQGAPPMMLQALWLASGEAPGAGVRALWAGNYFANALEKEERASPGRHAVTRVAWLLVHQSQERRMRNLEHHLVTGAVAVWLSRHATESELKRYLAGWGYFGRGARGVEAAAATYFGKRPSELTVAQVGMLAGLLRSPSRDEPACNPARAVKRRDFVLTRLRDAGVITPEELTAAMSEPFVVLPPPVPCRWP</sequence>
<feature type="domain" description="Glycosyl transferase family 51" evidence="3">
    <location>
        <begin position="106"/>
        <end position="204"/>
    </location>
</feature>
<dbReference type="Gene3D" id="1.10.3810.10">
    <property type="entry name" value="Biosynthetic peptidoglycan transglycosylase-like"/>
    <property type="match status" value="1"/>
</dbReference>
<comment type="pathway">
    <text evidence="1">Cell wall biogenesis; peptidoglycan biosynthesis.</text>
</comment>
<dbReference type="Proteomes" id="UP001611383">
    <property type="component" value="Chromosome"/>
</dbReference>
<dbReference type="PANTHER" id="PTHR32282">
    <property type="entry name" value="BINDING PROTEIN TRANSPEPTIDASE, PUTATIVE-RELATED"/>
    <property type="match status" value="1"/>
</dbReference>
<evidence type="ECO:0000313" key="5">
    <source>
        <dbReference type="Proteomes" id="UP001611383"/>
    </source>
</evidence>
<dbReference type="InterPro" id="IPR036950">
    <property type="entry name" value="PBP_transglycosylase"/>
</dbReference>
<evidence type="ECO:0000256" key="2">
    <source>
        <dbReference type="ARBA" id="ARBA00022679"/>
    </source>
</evidence>
<organism evidence="4 5">
    <name type="scientific">Archangium minus</name>
    <dbReference type="NCBI Taxonomy" id="83450"/>
    <lineage>
        <taxon>Bacteria</taxon>
        <taxon>Pseudomonadati</taxon>
        <taxon>Myxococcota</taxon>
        <taxon>Myxococcia</taxon>
        <taxon>Myxococcales</taxon>
        <taxon>Cystobacterineae</taxon>
        <taxon>Archangiaceae</taxon>
        <taxon>Archangium</taxon>
    </lineage>
</organism>
<proteinExistence type="predicted"/>
<dbReference type="InterPro" id="IPR023346">
    <property type="entry name" value="Lysozyme-like_dom_sf"/>
</dbReference>
<protein>
    <recommendedName>
        <fullName evidence="3">Glycosyl transferase family 51 domain-containing protein</fullName>
    </recommendedName>
</protein>
<dbReference type="InterPro" id="IPR001264">
    <property type="entry name" value="Glyco_trans_51"/>
</dbReference>
<keyword evidence="5" id="KW-1185">Reference proteome</keyword>
<reference evidence="4 5" key="1">
    <citation type="submission" date="2019-08" db="EMBL/GenBank/DDBJ databases">
        <title>Archangium and Cystobacter genomes.</title>
        <authorList>
            <person name="Chen I.-C.K."/>
            <person name="Wielgoss S."/>
        </authorList>
    </citation>
    <scope>NUCLEOTIDE SEQUENCE [LARGE SCALE GENOMIC DNA]</scope>
    <source>
        <strain evidence="4 5">Cbm 6</strain>
    </source>
</reference>
<dbReference type="SUPFAM" id="SSF53955">
    <property type="entry name" value="Lysozyme-like"/>
    <property type="match status" value="1"/>
</dbReference>